<protein>
    <submittedName>
        <fullName evidence="2">Uncharacterized protein</fullName>
    </submittedName>
</protein>
<reference evidence="2" key="1">
    <citation type="journal article" date="2020" name="Stud. Mycol.">
        <title>101 Dothideomycetes genomes: a test case for predicting lifestyles and emergence of pathogens.</title>
        <authorList>
            <person name="Haridas S."/>
            <person name="Albert R."/>
            <person name="Binder M."/>
            <person name="Bloem J."/>
            <person name="Labutti K."/>
            <person name="Salamov A."/>
            <person name="Andreopoulos B."/>
            <person name="Baker S."/>
            <person name="Barry K."/>
            <person name="Bills G."/>
            <person name="Bluhm B."/>
            <person name="Cannon C."/>
            <person name="Castanera R."/>
            <person name="Culley D."/>
            <person name="Daum C."/>
            <person name="Ezra D."/>
            <person name="Gonzalez J."/>
            <person name="Henrissat B."/>
            <person name="Kuo A."/>
            <person name="Liang C."/>
            <person name="Lipzen A."/>
            <person name="Lutzoni F."/>
            <person name="Magnuson J."/>
            <person name="Mondo S."/>
            <person name="Nolan M."/>
            <person name="Ohm R."/>
            <person name="Pangilinan J."/>
            <person name="Park H.-J."/>
            <person name="Ramirez L."/>
            <person name="Alfaro M."/>
            <person name="Sun H."/>
            <person name="Tritt A."/>
            <person name="Yoshinaga Y."/>
            <person name="Zwiers L.-H."/>
            <person name="Turgeon B."/>
            <person name="Goodwin S."/>
            <person name="Spatafora J."/>
            <person name="Crous P."/>
            <person name="Grigoriev I."/>
        </authorList>
    </citation>
    <scope>NUCLEOTIDE SEQUENCE</scope>
    <source>
        <strain evidence="2">CBS 121739</strain>
    </source>
</reference>
<dbReference type="GeneID" id="54488707"/>
<feature type="compositionally biased region" description="Low complexity" evidence="1">
    <location>
        <begin position="349"/>
        <end position="374"/>
    </location>
</feature>
<evidence type="ECO:0000256" key="1">
    <source>
        <dbReference type="SAM" id="MobiDB-lite"/>
    </source>
</evidence>
<feature type="region of interest" description="Disordered" evidence="1">
    <location>
        <begin position="299"/>
        <end position="384"/>
    </location>
</feature>
<dbReference type="AlphaFoldDB" id="A0A6A6VS19"/>
<sequence>RSRYPPLTDAQNNPVDGGKEVSGDTPAEKSRSRLFDPQPHLLSNSGDNSDESEDDGFYAVRTASRRGKKREAPRGKQLEPFSRRSLPKTQKELDDFEQKIRRSQSRREGKKRRRFQTSVDPLISDAQELLADDFGHMFPGQVFTFSQKVLFQNAEWKKAVRENAILKEFIALETNDNINSEHIIEATLTGSNKAITSVRMSDATLLRHLAERSGSPSTFTRLRKKKMMASTQSVDSPDPGAANMHRRTHPSDLTSTQRAEPETDEDTDDVSVSHRGGTGAVATDEALHEVLQQAVVRINAEQDSSSRQNDQSTPRNVHSTREDVQSTFQAGSSTSRGPNEVDFQHEHQLPLQQQEAPDTPQQAQQQQYRAQTEPRPGRAVAERSSLFRRVGTITGNTLAALSPFRRARRNPQERQRILAQQAPTQSTTEPATEATTESATEPTIEPATDIAESEASTDRDEPGVGADWWRDGATRSGTYPSTSRPLMNTSQSGTQQVANRSRGTSPRWSQSVQRPRSRTSRVASHGPSQASPERASAMQQRNDNTAPQTARESRTESLEERSMQAESMRKKERARSRVLAKRSFEAETVDEQETLQKRGLSELDGKSKRKRYSMPGAFDDSQMDDTYISETEAWPIGVPDLRRPGEKLPALPRRAYIQAEQIFTNANGTTDPVIFSWRHMLCRAMYQVLGAPPHLRLKWFLMMFGNNSDKQQLDMSSYMQWYCSDEEKWKRWLPGFSSFSDFTSANRIALTKAYCESELVDVENLIFHRRFNTSQTYLPQLPFDSTTYMDETPKNRNRSKSTSRSRTSGKFVVPDTDDDDSSIYTPSIDMNSEQVKIEQRKSGHAKGGSTFTVPEDSDDDDESTLILDTPSKPPPRPTPAHATLPGVSAPATSPRPNIFAAEGVDKKRTSTGIPSTSRPSVSSTPQDAAASIIAAAPGVARAHPKVIGLASSMATKPKNTSNLAGPPLIASPTQEKDLRVATAPTLPKLTQAISSPGTSPEEDRVSPVTPTTLAEERLTWVVGGATLHGELAEDRVAVATPKFSSPPSRRLSIDEGGEGAVSKMLAF</sequence>
<feature type="compositionally biased region" description="Basic and acidic residues" evidence="1">
    <location>
        <begin position="89"/>
        <end position="100"/>
    </location>
</feature>
<dbReference type="EMBL" id="ML996584">
    <property type="protein sequence ID" value="KAF2753382.1"/>
    <property type="molecule type" value="Genomic_DNA"/>
</dbReference>
<feature type="region of interest" description="Disordered" evidence="1">
    <location>
        <begin position="401"/>
        <end position="575"/>
    </location>
</feature>
<gene>
    <name evidence="2" type="ORF">EJ05DRAFT_505021</name>
</gene>
<feature type="compositionally biased region" description="Low complexity" evidence="1">
    <location>
        <begin position="914"/>
        <end position="925"/>
    </location>
</feature>
<feature type="compositionally biased region" description="Polar residues" evidence="1">
    <location>
        <begin position="822"/>
        <end position="834"/>
    </location>
</feature>
<feature type="compositionally biased region" description="Basic and acidic residues" evidence="1">
    <location>
        <begin position="17"/>
        <end position="34"/>
    </location>
</feature>
<proteinExistence type="predicted"/>
<feature type="compositionally biased region" description="Low complexity" evidence="1">
    <location>
        <begin position="419"/>
        <end position="448"/>
    </location>
</feature>
<feature type="compositionally biased region" description="Basic residues" evidence="1">
    <location>
        <begin position="101"/>
        <end position="115"/>
    </location>
</feature>
<dbReference type="RefSeq" id="XP_033595833.1">
    <property type="nucleotide sequence ID" value="XM_033747653.1"/>
</dbReference>
<accession>A0A6A6VS19</accession>
<organism evidence="2 3">
    <name type="scientific">Pseudovirgaria hyperparasitica</name>
    <dbReference type="NCBI Taxonomy" id="470096"/>
    <lineage>
        <taxon>Eukaryota</taxon>
        <taxon>Fungi</taxon>
        <taxon>Dikarya</taxon>
        <taxon>Ascomycota</taxon>
        <taxon>Pezizomycotina</taxon>
        <taxon>Dothideomycetes</taxon>
        <taxon>Dothideomycetes incertae sedis</taxon>
        <taxon>Acrospermales</taxon>
        <taxon>Acrospermaceae</taxon>
        <taxon>Pseudovirgaria</taxon>
    </lineage>
</organism>
<evidence type="ECO:0000313" key="2">
    <source>
        <dbReference type="EMBL" id="KAF2753382.1"/>
    </source>
</evidence>
<feature type="compositionally biased region" description="Basic and acidic residues" evidence="1">
    <location>
        <begin position="456"/>
        <end position="473"/>
    </location>
</feature>
<dbReference type="Proteomes" id="UP000799437">
    <property type="component" value="Unassembled WGS sequence"/>
</dbReference>
<evidence type="ECO:0000313" key="3">
    <source>
        <dbReference type="Proteomes" id="UP000799437"/>
    </source>
</evidence>
<name>A0A6A6VS19_9PEZI</name>
<feature type="compositionally biased region" description="Basic and acidic residues" evidence="1">
    <location>
        <begin position="551"/>
        <end position="569"/>
    </location>
</feature>
<feature type="compositionally biased region" description="Polar residues" evidence="1">
    <location>
        <begin position="475"/>
        <end position="550"/>
    </location>
</feature>
<feature type="region of interest" description="Disordered" evidence="1">
    <location>
        <begin position="1"/>
        <end position="116"/>
    </location>
</feature>
<feature type="non-terminal residue" evidence="2">
    <location>
        <position position="1"/>
    </location>
</feature>
<feature type="region of interest" description="Disordered" evidence="1">
    <location>
        <begin position="213"/>
        <end position="277"/>
    </location>
</feature>
<feature type="compositionally biased region" description="Polar residues" evidence="1">
    <location>
        <begin position="325"/>
        <end position="337"/>
    </location>
</feature>
<feature type="region of interest" description="Disordered" evidence="1">
    <location>
        <begin position="783"/>
        <end position="925"/>
    </location>
</feature>
<keyword evidence="3" id="KW-1185">Reference proteome</keyword>
<feature type="compositionally biased region" description="Polar residues" evidence="1">
    <location>
        <begin position="301"/>
        <end position="317"/>
    </location>
</feature>